<dbReference type="EMBL" id="CP039291">
    <property type="protein sequence ID" value="QCB93285.1"/>
    <property type="molecule type" value="Genomic_DNA"/>
</dbReference>
<dbReference type="OrthoDB" id="4290974at2"/>
<dbReference type="RefSeq" id="WP_135974250.1">
    <property type="nucleotide sequence ID" value="NZ_CP039291.1"/>
</dbReference>
<gene>
    <name evidence="1" type="ORF">E5225_06710</name>
</gene>
<evidence type="ECO:0000313" key="1">
    <source>
        <dbReference type="EMBL" id="QCB93285.1"/>
    </source>
</evidence>
<dbReference type="Pfam" id="PF19730">
    <property type="entry name" value="DUF6221"/>
    <property type="match status" value="1"/>
</dbReference>
<name>A0A4V1CMK7_9CELL</name>
<reference evidence="1 2" key="1">
    <citation type="submission" date="2019-04" db="EMBL/GenBank/DDBJ databases">
        <title>Isolation and identification of Cellulomonas shaoxiangyii sp. Nov. isolated from feces of the Tibetan antelopes (Pantholops hodgsonii) in the Qinghai-Tibet plateau of China.</title>
        <authorList>
            <person name="Tian Z."/>
        </authorList>
    </citation>
    <scope>NUCLEOTIDE SEQUENCE [LARGE SCALE GENOMIC DNA]</scope>
    <source>
        <strain evidence="1 2">Z28</strain>
    </source>
</reference>
<accession>A0A4V1CMK7</accession>
<evidence type="ECO:0000313" key="2">
    <source>
        <dbReference type="Proteomes" id="UP000296469"/>
    </source>
</evidence>
<protein>
    <submittedName>
        <fullName evidence="1">Uncharacterized protein</fullName>
    </submittedName>
</protein>
<sequence>MSDLVEFLRARLGEDEAAFTLPEWQPDVGGDWTLSGDGFFATYWPDNTVSASIYRGDDQVATSGIVSRRSRAECQAFAEGWIREHTRVLADIEAKRQIVQTYIATLAHEQQFQGQGTASAVADGARAVAEGVVRLLALPYADHPEYRPEWAP</sequence>
<organism evidence="1 2">
    <name type="scientific">Cellulomonas shaoxiangyii</name>
    <dbReference type="NCBI Taxonomy" id="2566013"/>
    <lineage>
        <taxon>Bacteria</taxon>
        <taxon>Bacillati</taxon>
        <taxon>Actinomycetota</taxon>
        <taxon>Actinomycetes</taxon>
        <taxon>Micrococcales</taxon>
        <taxon>Cellulomonadaceae</taxon>
        <taxon>Cellulomonas</taxon>
    </lineage>
</organism>
<dbReference type="InterPro" id="IPR046193">
    <property type="entry name" value="DUF6221"/>
</dbReference>
<keyword evidence="2" id="KW-1185">Reference proteome</keyword>
<proteinExistence type="predicted"/>
<dbReference type="AlphaFoldDB" id="A0A4V1CMK7"/>
<dbReference type="Proteomes" id="UP000296469">
    <property type="component" value="Chromosome"/>
</dbReference>
<dbReference type="KEGG" id="celz:E5225_06710"/>